<dbReference type="GO" id="GO:0051028">
    <property type="term" value="P:mRNA transport"/>
    <property type="evidence" value="ECO:0007669"/>
    <property type="project" value="UniProtKB-KW"/>
</dbReference>
<evidence type="ECO:0000256" key="2">
    <source>
        <dbReference type="ARBA" id="ARBA00005573"/>
    </source>
</evidence>
<keyword evidence="3 9" id="KW-0813">Transport</keyword>
<accession>A0ABD3T1Q2</accession>
<evidence type="ECO:0000313" key="11">
    <source>
        <dbReference type="EMBL" id="KAL3830772.1"/>
    </source>
</evidence>
<keyword evidence="12" id="KW-1185">Reference proteome</keyword>
<reference evidence="11 12" key="1">
    <citation type="submission" date="2024-12" db="EMBL/GenBank/DDBJ databases">
        <title>The unique morphological basis and parallel evolutionary history of personate flowers in Penstemon.</title>
        <authorList>
            <person name="Depatie T.H."/>
            <person name="Wessinger C.A."/>
        </authorList>
    </citation>
    <scope>NUCLEOTIDE SEQUENCE [LARGE SCALE GENOMIC DNA]</scope>
    <source>
        <strain evidence="11">WTNN_2</strain>
        <tissue evidence="11">Leaf</tissue>
    </source>
</reference>
<keyword evidence="9 10" id="KW-0472">Membrane</keyword>
<evidence type="ECO:0000256" key="10">
    <source>
        <dbReference type="SAM" id="Phobius"/>
    </source>
</evidence>
<evidence type="ECO:0000256" key="5">
    <source>
        <dbReference type="ARBA" id="ARBA00022927"/>
    </source>
</evidence>
<feature type="transmembrane region" description="Helical" evidence="10">
    <location>
        <begin position="128"/>
        <end position="151"/>
    </location>
</feature>
<dbReference type="GO" id="GO:0005643">
    <property type="term" value="C:nuclear pore"/>
    <property type="evidence" value="ECO:0007669"/>
    <property type="project" value="UniProtKB-SubCell"/>
</dbReference>
<comment type="similarity">
    <text evidence="2 9">Belongs to the nucleoporin Nup85 family.</text>
</comment>
<dbReference type="InterPro" id="IPR011502">
    <property type="entry name" value="Nucleoporin_Nup85"/>
</dbReference>
<comment type="subcellular location">
    <subcellularLocation>
        <location evidence="1 9">Nucleus</location>
        <location evidence="1 9">Nuclear pore complex</location>
    </subcellularLocation>
</comment>
<dbReference type="GO" id="GO:0031965">
    <property type="term" value="C:nuclear membrane"/>
    <property type="evidence" value="ECO:0007669"/>
    <property type="project" value="UniProtKB-UniRule"/>
</dbReference>
<evidence type="ECO:0000313" key="12">
    <source>
        <dbReference type="Proteomes" id="UP001634393"/>
    </source>
</evidence>
<dbReference type="Pfam" id="PF07575">
    <property type="entry name" value="Nucleopor_Nup85"/>
    <property type="match status" value="1"/>
</dbReference>
<proteinExistence type="inferred from homology"/>
<evidence type="ECO:0000256" key="3">
    <source>
        <dbReference type="ARBA" id="ARBA00022448"/>
    </source>
</evidence>
<evidence type="ECO:0000256" key="6">
    <source>
        <dbReference type="ARBA" id="ARBA00023010"/>
    </source>
</evidence>
<dbReference type="EMBL" id="JBJXBP010000005">
    <property type="protein sequence ID" value="KAL3830772.1"/>
    <property type="molecule type" value="Genomic_DNA"/>
</dbReference>
<dbReference type="PANTHER" id="PTHR13373:SF21">
    <property type="entry name" value="NUCLEAR PORE COMPLEX PROTEIN NUP85"/>
    <property type="match status" value="1"/>
</dbReference>
<evidence type="ECO:0000256" key="1">
    <source>
        <dbReference type="ARBA" id="ARBA00004567"/>
    </source>
</evidence>
<name>A0ABD3T1Q2_9LAMI</name>
<dbReference type="PANTHER" id="PTHR13373">
    <property type="entry name" value="FROUNT PROTEIN-RELATED"/>
    <property type="match status" value="1"/>
</dbReference>
<organism evidence="11 12">
    <name type="scientific">Penstemon smallii</name>
    <dbReference type="NCBI Taxonomy" id="265156"/>
    <lineage>
        <taxon>Eukaryota</taxon>
        <taxon>Viridiplantae</taxon>
        <taxon>Streptophyta</taxon>
        <taxon>Embryophyta</taxon>
        <taxon>Tracheophyta</taxon>
        <taxon>Spermatophyta</taxon>
        <taxon>Magnoliopsida</taxon>
        <taxon>eudicotyledons</taxon>
        <taxon>Gunneridae</taxon>
        <taxon>Pentapetalae</taxon>
        <taxon>asterids</taxon>
        <taxon>lamiids</taxon>
        <taxon>Lamiales</taxon>
        <taxon>Plantaginaceae</taxon>
        <taxon>Cheloneae</taxon>
        <taxon>Penstemon</taxon>
    </lineage>
</organism>
<comment type="function">
    <text evidence="9">Functions as a component of the nuclear pore complex (NPC).</text>
</comment>
<comment type="subunit">
    <text evidence="9">Component of the nuclear pore complex (NPC).</text>
</comment>
<dbReference type="Proteomes" id="UP001634393">
    <property type="component" value="Unassembled WGS sequence"/>
</dbReference>
<keyword evidence="10" id="KW-1133">Transmembrane helix</keyword>
<protein>
    <recommendedName>
        <fullName evidence="9">Nuclear pore complex protein Nup85</fullName>
    </recommendedName>
</protein>
<keyword evidence="4 9" id="KW-0509">mRNA transport</keyword>
<keyword evidence="7 9" id="KW-0906">Nuclear pore complex</keyword>
<keyword evidence="10" id="KW-0812">Transmembrane</keyword>
<evidence type="ECO:0000256" key="4">
    <source>
        <dbReference type="ARBA" id="ARBA00022816"/>
    </source>
</evidence>
<keyword evidence="8 9" id="KW-0539">Nucleus</keyword>
<keyword evidence="5 9" id="KW-0653">Protein transport</keyword>
<gene>
    <name evidence="11" type="ORF">ACJIZ3_019574</name>
</gene>
<feature type="transmembrane region" description="Helical" evidence="10">
    <location>
        <begin position="163"/>
        <end position="188"/>
    </location>
</feature>
<comment type="caution">
    <text evidence="11">The sequence shown here is derived from an EMBL/GenBank/DDBJ whole genome shotgun (WGS) entry which is preliminary data.</text>
</comment>
<sequence length="214" mass="25594">MDDYEGENMNFLHPIQIENGLVEAVALLISQMPCMRPYLSAEKLGESYQTKPEFMKAWEKWRAQITKLDCSAFWLQCGHQKTRDGLKIMLQIMLENASILSNVTYHWLELYISHFLYVRPFTVVSVTFMILFLNFFFQALNLVSVCLASLFSIISPCSFKKMAYFFMDTFYPSIFFYLRFFWVIFMYLRILNYEHIYFFDLVSWMQPPSQWLCT</sequence>
<evidence type="ECO:0000256" key="9">
    <source>
        <dbReference type="RuleBase" id="RU365073"/>
    </source>
</evidence>
<dbReference type="GO" id="GO:0015031">
    <property type="term" value="P:protein transport"/>
    <property type="evidence" value="ECO:0007669"/>
    <property type="project" value="UniProtKB-KW"/>
</dbReference>
<evidence type="ECO:0000256" key="8">
    <source>
        <dbReference type="ARBA" id="ARBA00023242"/>
    </source>
</evidence>
<dbReference type="AlphaFoldDB" id="A0ABD3T1Q2"/>
<evidence type="ECO:0000256" key="7">
    <source>
        <dbReference type="ARBA" id="ARBA00023132"/>
    </source>
</evidence>
<keyword evidence="6 9" id="KW-0811">Translocation</keyword>